<evidence type="ECO:0000256" key="1">
    <source>
        <dbReference type="SAM" id="MobiDB-lite"/>
    </source>
</evidence>
<organism evidence="2 3">
    <name type="scientific">Pleurodeles waltl</name>
    <name type="common">Iberian ribbed newt</name>
    <dbReference type="NCBI Taxonomy" id="8319"/>
    <lineage>
        <taxon>Eukaryota</taxon>
        <taxon>Metazoa</taxon>
        <taxon>Chordata</taxon>
        <taxon>Craniata</taxon>
        <taxon>Vertebrata</taxon>
        <taxon>Euteleostomi</taxon>
        <taxon>Amphibia</taxon>
        <taxon>Batrachia</taxon>
        <taxon>Caudata</taxon>
        <taxon>Salamandroidea</taxon>
        <taxon>Salamandridae</taxon>
        <taxon>Pleurodelinae</taxon>
        <taxon>Pleurodeles</taxon>
    </lineage>
</organism>
<dbReference type="Proteomes" id="UP001066276">
    <property type="component" value="Chromosome 4_2"/>
</dbReference>
<feature type="region of interest" description="Disordered" evidence="1">
    <location>
        <begin position="63"/>
        <end position="96"/>
    </location>
</feature>
<evidence type="ECO:0000313" key="3">
    <source>
        <dbReference type="Proteomes" id="UP001066276"/>
    </source>
</evidence>
<name>A0AAV7SRL8_PLEWA</name>
<keyword evidence="3" id="KW-1185">Reference proteome</keyword>
<evidence type="ECO:0000313" key="2">
    <source>
        <dbReference type="EMBL" id="KAJ1166650.1"/>
    </source>
</evidence>
<protein>
    <submittedName>
        <fullName evidence="2">Uncharacterized protein</fullName>
    </submittedName>
</protein>
<proteinExistence type="predicted"/>
<gene>
    <name evidence="2" type="ORF">NDU88_007049</name>
</gene>
<comment type="caution">
    <text evidence="2">The sequence shown here is derived from an EMBL/GenBank/DDBJ whole genome shotgun (WGS) entry which is preliminary data.</text>
</comment>
<accession>A0AAV7SRL8</accession>
<dbReference type="EMBL" id="JANPWB010000008">
    <property type="protein sequence ID" value="KAJ1166650.1"/>
    <property type="molecule type" value="Genomic_DNA"/>
</dbReference>
<sequence>MDLKISDLSAPSTYIQADIAHFQVMVMDLDQFLMTVKDHIVALPVQDTEMEVLRAKITDLEDRSRRDNLGIDPPISSILSSEAPPPVTPVQDCYRP</sequence>
<reference evidence="2" key="1">
    <citation type="journal article" date="2022" name="bioRxiv">
        <title>Sequencing and chromosome-scale assembly of the giantPleurodeles waltlgenome.</title>
        <authorList>
            <person name="Brown T."/>
            <person name="Elewa A."/>
            <person name="Iarovenko S."/>
            <person name="Subramanian E."/>
            <person name="Araus A.J."/>
            <person name="Petzold A."/>
            <person name="Susuki M."/>
            <person name="Suzuki K.-i.T."/>
            <person name="Hayashi T."/>
            <person name="Toyoda A."/>
            <person name="Oliveira C."/>
            <person name="Osipova E."/>
            <person name="Leigh N.D."/>
            <person name="Simon A."/>
            <person name="Yun M.H."/>
        </authorList>
    </citation>
    <scope>NUCLEOTIDE SEQUENCE</scope>
    <source>
        <strain evidence="2">20211129_DDA</strain>
        <tissue evidence="2">Liver</tissue>
    </source>
</reference>
<dbReference type="AlphaFoldDB" id="A0AAV7SRL8"/>